<dbReference type="InterPro" id="IPR058031">
    <property type="entry name" value="AAA_lid_NorR"/>
</dbReference>
<dbReference type="GO" id="GO:0006355">
    <property type="term" value="P:regulation of DNA-templated transcription"/>
    <property type="evidence" value="ECO:0007669"/>
    <property type="project" value="InterPro"/>
</dbReference>
<evidence type="ECO:0000256" key="1">
    <source>
        <dbReference type="ARBA" id="ARBA00022741"/>
    </source>
</evidence>
<dbReference type="FunFam" id="3.40.50.300:FF:000006">
    <property type="entry name" value="DNA-binding transcriptional regulator NtrC"/>
    <property type="match status" value="1"/>
</dbReference>
<evidence type="ECO:0000313" key="9">
    <source>
        <dbReference type="EMBL" id="MBO1317487.1"/>
    </source>
</evidence>
<dbReference type="InterPro" id="IPR001789">
    <property type="entry name" value="Sig_transdc_resp-reg_receiver"/>
</dbReference>
<evidence type="ECO:0000313" key="10">
    <source>
        <dbReference type="Proteomes" id="UP000664417"/>
    </source>
</evidence>
<dbReference type="PANTHER" id="PTHR32071">
    <property type="entry name" value="TRANSCRIPTIONAL REGULATORY PROTEIN"/>
    <property type="match status" value="1"/>
</dbReference>
<dbReference type="InterPro" id="IPR002197">
    <property type="entry name" value="HTH_Fis"/>
</dbReference>
<dbReference type="PROSITE" id="PS00688">
    <property type="entry name" value="SIGMA54_INTERACT_3"/>
    <property type="match status" value="1"/>
</dbReference>
<dbReference type="PROSITE" id="PS50110">
    <property type="entry name" value="RESPONSE_REGULATORY"/>
    <property type="match status" value="1"/>
</dbReference>
<keyword evidence="1" id="KW-0547">Nucleotide-binding</keyword>
<keyword evidence="4" id="KW-0238">DNA-binding</keyword>
<dbReference type="InterPro" id="IPR009057">
    <property type="entry name" value="Homeodomain-like_sf"/>
</dbReference>
<name>A0A8J7Q3P0_9BACT</name>
<dbReference type="Pfam" id="PF00158">
    <property type="entry name" value="Sigma54_activat"/>
    <property type="match status" value="1"/>
</dbReference>
<dbReference type="PROSITE" id="PS50045">
    <property type="entry name" value="SIGMA54_INTERACT_4"/>
    <property type="match status" value="1"/>
</dbReference>
<dbReference type="GO" id="GO:0043565">
    <property type="term" value="F:sequence-specific DNA binding"/>
    <property type="evidence" value="ECO:0007669"/>
    <property type="project" value="InterPro"/>
</dbReference>
<reference evidence="9" key="1">
    <citation type="submission" date="2021-03" db="EMBL/GenBank/DDBJ databases">
        <authorList>
            <person name="Wang G."/>
        </authorList>
    </citation>
    <scope>NUCLEOTIDE SEQUENCE</scope>
    <source>
        <strain evidence="9">KCTC 12899</strain>
    </source>
</reference>
<dbReference type="SUPFAM" id="SSF52540">
    <property type="entry name" value="P-loop containing nucleoside triphosphate hydrolases"/>
    <property type="match status" value="1"/>
</dbReference>
<dbReference type="GO" id="GO:0005524">
    <property type="term" value="F:ATP binding"/>
    <property type="evidence" value="ECO:0007669"/>
    <property type="project" value="UniProtKB-KW"/>
</dbReference>
<feature type="domain" description="Response regulatory" evidence="8">
    <location>
        <begin position="6"/>
        <end position="120"/>
    </location>
</feature>
<evidence type="ECO:0000256" key="4">
    <source>
        <dbReference type="ARBA" id="ARBA00023125"/>
    </source>
</evidence>
<dbReference type="InterPro" id="IPR025944">
    <property type="entry name" value="Sigma_54_int_dom_CS"/>
</dbReference>
<dbReference type="Pfam" id="PF02954">
    <property type="entry name" value="HTH_8"/>
    <property type="match status" value="1"/>
</dbReference>
<dbReference type="PROSITE" id="PS00675">
    <property type="entry name" value="SIGMA54_INTERACT_1"/>
    <property type="match status" value="1"/>
</dbReference>
<dbReference type="InterPro" id="IPR027417">
    <property type="entry name" value="P-loop_NTPase"/>
</dbReference>
<dbReference type="InterPro" id="IPR002078">
    <property type="entry name" value="Sigma_54_int"/>
</dbReference>
<dbReference type="EMBL" id="JAFREP010000002">
    <property type="protein sequence ID" value="MBO1317487.1"/>
    <property type="molecule type" value="Genomic_DNA"/>
</dbReference>
<sequence>MTRETQVWIIEDNPKIGAHVGLFLTDHGHQVEVMPTAEAAGEQLRLGGPPDVMLVDIRLPGQSGLDWIERLDRDLLPRVIVISGEATVSEALTAMKAGVHDFIEKPFSDERLLYAVRNCLEKQQLRLKVADLEQRLNTSKPMIGEDPATQTTMRRIEKVAPTNGRILITGESGTGKEVVAATIHRLSPRKNKPFVKINCAAIPTNLIEGELFGHVRGAFTGAVGTKIGLFEQADGGTLFLDEIGDMEFPLQARLLRVLEDGKVRRLGDREERKVDVRVLAATNKDLKAESAQGNFREDLYYRLSSLPIHVPPLRERRGDIKLLLSYYVNQFCVQHQTGMKQLDAALLDVLNAYHWPGNIRELRNLAEQLVVFGGNPITTADLPSHIFEKENHAPHGLLRISEIPTMPWKKFKAQCEKEYLETVLHRANWNMKKVAQQLSINRTYLHTKVAALGIHRKKS</sequence>
<dbReference type="Gene3D" id="1.10.8.60">
    <property type="match status" value="1"/>
</dbReference>
<dbReference type="Pfam" id="PF00072">
    <property type="entry name" value="Response_reg"/>
    <property type="match status" value="1"/>
</dbReference>
<keyword evidence="2" id="KW-0067">ATP-binding</keyword>
<dbReference type="InterPro" id="IPR003593">
    <property type="entry name" value="AAA+_ATPase"/>
</dbReference>
<protein>
    <submittedName>
        <fullName evidence="9">Sigma-54-dependent Fis family transcriptional regulator</fullName>
    </submittedName>
</protein>
<gene>
    <name evidence="9" type="ORF">J3U88_03375</name>
</gene>
<keyword evidence="10" id="KW-1185">Reference proteome</keyword>
<dbReference type="SUPFAM" id="SSF52172">
    <property type="entry name" value="CheY-like"/>
    <property type="match status" value="1"/>
</dbReference>
<dbReference type="InterPro" id="IPR011006">
    <property type="entry name" value="CheY-like_superfamily"/>
</dbReference>
<evidence type="ECO:0000256" key="3">
    <source>
        <dbReference type="ARBA" id="ARBA00023015"/>
    </source>
</evidence>
<dbReference type="Gene3D" id="3.40.50.300">
    <property type="entry name" value="P-loop containing nucleotide triphosphate hydrolases"/>
    <property type="match status" value="1"/>
</dbReference>
<evidence type="ECO:0000259" key="7">
    <source>
        <dbReference type="PROSITE" id="PS50045"/>
    </source>
</evidence>
<dbReference type="PANTHER" id="PTHR32071:SF117">
    <property type="entry name" value="PTS-DEPENDENT DIHYDROXYACETONE KINASE OPERON REGULATORY PROTEIN-RELATED"/>
    <property type="match status" value="1"/>
</dbReference>
<dbReference type="Proteomes" id="UP000664417">
    <property type="component" value="Unassembled WGS sequence"/>
</dbReference>
<dbReference type="SMART" id="SM00382">
    <property type="entry name" value="AAA"/>
    <property type="match status" value="1"/>
</dbReference>
<dbReference type="CDD" id="cd00009">
    <property type="entry name" value="AAA"/>
    <property type="match status" value="1"/>
</dbReference>
<evidence type="ECO:0000256" key="5">
    <source>
        <dbReference type="ARBA" id="ARBA00023163"/>
    </source>
</evidence>
<evidence type="ECO:0000259" key="8">
    <source>
        <dbReference type="PROSITE" id="PS50110"/>
    </source>
</evidence>
<dbReference type="InterPro" id="IPR025662">
    <property type="entry name" value="Sigma_54_int_dom_ATP-bd_1"/>
</dbReference>
<feature type="domain" description="Sigma-54 factor interaction" evidence="7">
    <location>
        <begin position="142"/>
        <end position="371"/>
    </location>
</feature>
<organism evidence="9 10">
    <name type="scientific">Acanthopleuribacter pedis</name>
    <dbReference type="NCBI Taxonomy" id="442870"/>
    <lineage>
        <taxon>Bacteria</taxon>
        <taxon>Pseudomonadati</taxon>
        <taxon>Acidobacteriota</taxon>
        <taxon>Holophagae</taxon>
        <taxon>Acanthopleuribacterales</taxon>
        <taxon>Acanthopleuribacteraceae</taxon>
        <taxon>Acanthopleuribacter</taxon>
    </lineage>
</organism>
<dbReference type="SMART" id="SM00448">
    <property type="entry name" value="REC"/>
    <property type="match status" value="1"/>
</dbReference>
<dbReference type="SUPFAM" id="SSF46689">
    <property type="entry name" value="Homeodomain-like"/>
    <property type="match status" value="1"/>
</dbReference>
<dbReference type="PROSITE" id="PS00676">
    <property type="entry name" value="SIGMA54_INTERACT_2"/>
    <property type="match status" value="1"/>
</dbReference>
<evidence type="ECO:0000256" key="2">
    <source>
        <dbReference type="ARBA" id="ARBA00022840"/>
    </source>
</evidence>
<comment type="caution">
    <text evidence="9">The sequence shown here is derived from an EMBL/GenBank/DDBJ whole genome shotgun (WGS) entry which is preliminary data.</text>
</comment>
<evidence type="ECO:0000256" key="6">
    <source>
        <dbReference type="PROSITE-ProRule" id="PRU00169"/>
    </source>
</evidence>
<keyword evidence="5" id="KW-0804">Transcription</keyword>
<dbReference type="Gene3D" id="1.10.10.60">
    <property type="entry name" value="Homeodomain-like"/>
    <property type="match status" value="1"/>
</dbReference>
<dbReference type="Gene3D" id="3.40.50.2300">
    <property type="match status" value="1"/>
</dbReference>
<dbReference type="InterPro" id="IPR025943">
    <property type="entry name" value="Sigma_54_int_dom_ATP-bd_2"/>
</dbReference>
<dbReference type="GO" id="GO:0000160">
    <property type="term" value="P:phosphorelay signal transduction system"/>
    <property type="evidence" value="ECO:0007669"/>
    <property type="project" value="InterPro"/>
</dbReference>
<feature type="modified residue" description="4-aspartylphosphate" evidence="6">
    <location>
        <position position="56"/>
    </location>
</feature>
<dbReference type="RefSeq" id="WP_207856723.1">
    <property type="nucleotide sequence ID" value="NZ_JAFREP010000002.1"/>
</dbReference>
<keyword evidence="3" id="KW-0805">Transcription regulation</keyword>
<dbReference type="Pfam" id="PF25601">
    <property type="entry name" value="AAA_lid_14"/>
    <property type="match status" value="1"/>
</dbReference>
<accession>A0A8J7Q3P0</accession>
<dbReference type="AlphaFoldDB" id="A0A8J7Q3P0"/>
<proteinExistence type="predicted"/>
<keyword evidence="6" id="KW-0597">Phosphoprotein</keyword>